<keyword evidence="22" id="KW-1185">Reference proteome</keyword>
<evidence type="ECO:0000256" key="11">
    <source>
        <dbReference type="ARBA" id="ARBA00022771"/>
    </source>
</evidence>
<dbReference type="SUPFAM" id="SSF57850">
    <property type="entry name" value="RING/U-box"/>
    <property type="match status" value="1"/>
</dbReference>
<keyword evidence="16" id="KW-0449">Lipoprotein</keyword>
<evidence type="ECO:0000256" key="16">
    <source>
        <dbReference type="ARBA" id="ARBA00023288"/>
    </source>
</evidence>
<proteinExistence type="predicted"/>
<evidence type="ECO:0000256" key="1">
    <source>
        <dbReference type="ARBA" id="ARBA00000900"/>
    </source>
</evidence>
<dbReference type="EMBL" id="LT671823">
    <property type="protein sequence ID" value="SHO77717.1"/>
    <property type="molecule type" value="Genomic_DNA"/>
</dbReference>
<evidence type="ECO:0000259" key="20">
    <source>
        <dbReference type="PROSITE" id="PS50178"/>
    </source>
</evidence>
<evidence type="ECO:0000256" key="3">
    <source>
        <dbReference type="ARBA" id="ARBA00004177"/>
    </source>
</evidence>
<evidence type="ECO:0000256" key="15">
    <source>
        <dbReference type="ARBA" id="ARBA00023228"/>
    </source>
</evidence>
<evidence type="ECO:0000256" key="7">
    <source>
        <dbReference type="ARBA" id="ARBA00022679"/>
    </source>
</evidence>
<evidence type="ECO:0000256" key="10">
    <source>
        <dbReference type="ARBA" id="ARBA00022753"/>
    </source>
</evidence>
<dbReference type="InterPro" id="IPR017455">
    <property type="entry name" value="Znf_FYVE-rel"/>
</dbReference>
<dbReference type="PANTHER" id="PTHR46661">
    <property type="entry name" value="E3 UBIQUITIN-PROTEIN LIGASE ZNRF1-LIKE PROTEIN"/>
    <property type="match status" value="1"/>
</dbReference>
<comment type="subcellular location">
    <subcellularLocation>
        <location evidence="3">Endosome</location>
    </subcellularLocation>
    <subcellularLocation>
        <location evidence="4">Lysosome</location>
    </subcellularLocation>
    <subcellularLocation>
        <location evidence="2">Membrane</location>
        <topology evidence="2">Peripheral membrane protein</topology>
    </subcellularLocation>
</comment>
<evidence type="ECO:0000256" key="12">
    <source>
        <dbReference type="ARBA" id="ARBA00022786"/>
    </source>
</evidence>
<protein>
    <recommendedName>
        <fullName evidence="6">RING-type E3 ubiquitin transferase</fullName>
        <ecNumber evidence="6">2.3.2.27</ecNumber>
    </recommendedName>
</protein>
<keyword evidence="21" id="KW-0436">Ligase</keyword>
<dbReference type="AlphaFoldDB" id="A0A1M8A5W3"/>
<keyword evidence="11 17" id="KW-0863">Zinc-finger</keyword>
<dbReference type="STRING" id="1230383.A0A1M8A5W3"/>
<dbReference type="GO" id="GO:0070936">
    <property type="term" value="P:protein K48-linked ubiquitination"/>
    <property type="evidence" value="ECO:0007669"/>
    <property type="project" value="TreeGrafter"/>
</dbReference>
<feature type="region of interest" description="Disordered" evidence="18">
    <location>
        <begin position="15"/>
        <end position="36"/>
    </location>
</feature>
<dbReference type="PANTHER" id="PTHR46661:SF4">
    <property type="entry name" value="RING-TYPE DOMAIN-CONTAINING PROTEIN"/>
    <property type="match status" value="1"/>
</dbReference>
<dbReference type="Pfam" id="PF01363">
    <property type="entry name" value="FYVE"/>
    <property type="match status" value="1"/>
</dbReference>
<evidence type="ECO:0000256" key="2">
    <source>
        <dbReference type="ARBA" id="ARBA00004170"/>
    </source>
</evidence>
<keyword evidence="15" id="KW-0458">Lysosome</keyword>
<comment type="catalytic activity">
    <reaction evidence="1">
        <text>S-ubiquitinyl-[E2 ubiquitin-conjugating enzyme]-L-cysteine + [acceptor protein]-L-lysine = [E2 ubiquitin-conjugating enzyme]-L-cysteine + N(6)-ubiquitinyl-[acceptor protein]-L-lysine.</text>
        <dbReference type="EC" id="2.3.2.27"/>
    </reaction>
</comment>
<dbReference type="OMA" id="NFCPLHD"/>
<dbReference type="OrthoDB" id="10057496at2759"/>
<dbReference type="InterPro" id="IPR013083">
    <property type="entry name" value="Znf_RING/FYVE/PHD"/>
</dbReference>
<dbReference type="Proteomes" id="UP000186303">
    <property type="component" value="Chromosome 3"/>
</dbReference>
<dbReference type="SMART" id="SM00064">
    <property type="entry name" value="FYVE"/>
    <property type="match status" value="1"/>
</dbReference>
<evidence type="ECO:0000256" key="9">
    <source>
        <dbReference type="ARBA" id="ARBA00022723"/>
    </source>
</evidence>
<evidence type="ECO:0000256" key="4">
    <source>
        <dbReference type="ARBA" id="ARBA00004371"/>
    </source>
</evidence>
<dbReference type="Pfam" id="PF13639">
    <property type="entry name" value="zf-RING_2"/>
    <property type="match status" value="1"/>
</dbReference>
<keyword evidence="9" id="KW-0479">Metal-binding</keyword>
<dbReference type="GO" id="GO:0043161">
    <property type="term" value="P:proteasome-mediated ubiquitin-dependent protein catabolic process"/>
    <property type="evidence" value="ECO:0007669"/>
    <property type="project" value="TreeGrafter"/>
</dbReference>
<dbReference type="PROSITE" id="PS50178">
    <property type="entry name" value="ZF_FYVE"/>
    <property type="match status" value="1"/>
</dbReference>
<comment type="pathway">
    <text evidence="5">Protein modification; protein ubiquitination.</text>
</comment>
<evidence type="ECO:0000256" key="5">
    <source>
        <dbReference type="ARBA" id="ARBA00004906"/>
    </source>
</evidence>
<evidence type="ECO:0000256" key="8">
    <source>
        <dbReference type="ARBA" id="ARBA00022707"/>
    </source>
</evidence>
<dbReference type="InterPro" id="IPR001841">
    <property type="entry name" value="Znf_RING"/>
</dbReference>
<evidence type="ECO:0000256" key="14">
    <source>
        <dbReference type="ARBA" id="ARBA00023136"/>
    </source>
</evidence>
<dbReference type="GO" id="GO:0005768">
    <property type="term" value="C:endosome"/>
    <property type="evidence" value="ECO:0007669"/>
    <property type="project" value="UniProtKB-SubCell"/>
</dbReference>
<feature type="compositionally biased region" description="Low complexity" evidence="18">
    <location>
        <begin position="25"/>
        <end position="35"/>
    </location>
</feature>
<feature type="domain" description="RING-type" evidence="19">
    <location>
        <begin position="224"/>
        <end position="265"/>
    </location>
</feature>
<evidence type="ECO:0000256" key="17">
    <source>
        <dbReference type="PROSITE-ProRule" id="PRU00175"/>
    </source>
</evidence>
<keyword evidence="10" id="KW-0967">Endosome</keyword>
<keyword evidence="13" id="KW-0862">Zinc</keyword>
<dbReference type="SUPFAM" id="SSF57903">
    <property type="entry name" value="FYVE/PHD zinc finger"/>
    <property type="match status" value="1"/>
</dbReference>
<dbReference type="GO" id="GO:0016874">
    <property type="term" value="F:ligase activity"/>
    <property type="evidence" value="ECO:0007669"/>
    <property type="project" value="UniProtKB-KW"/>
</dbReference>
<dbReference type="GO" id="GO:0008270">
    <property type="term" value="F:zinc ion binding"/>
    <property type="evidence" value="ECO:0007669"/>
    <property type="project" value="UniProtKB-KW"/>
</dbReference>
<dbReference type="GO" id="GO:0061630">
    <property type="term" value="F:ubiquitin protein ligase activity"/>
    <property type="evidence" value="ECO:0007669"/>
    <property type="project" value="UniProtKB-EC"/>
</dbReference>
<name>A0A1M8A5W3_MALS4</name>
<evidence type="ECO:0000256" key="6">
    <source>
        <dbReference type="ARBA" id="ARBA00012483"/>
    </source>
</evidence>
<evidence type="ECO:0000313" key="22">
    <source>
        <dbReference type="Proteomes" id="UP000186303"/>
    </source>
</evidence>
<dbReference type="EC" id="2.3.2.27" evidence="6"/>
<keyword evidence="12" id="KW-0833">Ubl conjugation pathway</keyword>
<accession>A0A1M8A5W3</accession>
<evidence type="ECO:0000256" key="13">
    <source>
        <dbReference type="ARBA" id="ARBA00022833"/>
    </source>
</evidence>
<sequence>MSHADGSVPCTPVVGAVWPSPTPDSPGASSSSSVLSEERVRQVVAQSAARWEVDSDVDACRRCARRFTLFFRKHHCRRCGQIVCDACSSHRAVLRAQELVIDPMLPEMLESELQHPTRVCDTCVEAYGLEAPPPAPGLSRLYQVLRFEAPGTQPEADDPLSRSSSTLNECPACDRPLSTFPTAEAREQHVAQCLEHAVRPGAAHRTHYLASQLTADSPLIGKECIICMEEFAPHDHIARLTCFCCYHYACIQAWFARTKTCPVHDTEPR</sequence>
<dbReference type="PROSITE" id="PS50089">
    <property type="entry name" value="ZF_RING_2"/>
    <property type="match status" value="1"/>
</dbReference>
<keyword evidence="8" id="KW-0519">Myristate</keyword>
<dbReference type="GO" id="GO:0016020">
    <property type="term" value="C:membrane"/>
    <property type="evidence" value="ECO:0007669"/>
    <property type="project" value="UniProtKB-SubCell"/>
</dbReference>
<dbReference type="Gene3D" id="3.30.40.10">
    <property type="entry name" value="Zinc/RING finger domain, C3HC4 (zinc finger)"/>
    <property type="match status" value="2"/>
</dbReference>
<evidence type="ECO:0000256" key="18">
    <source>
        <dbReference type="SAM" id="MobiDB-lite"/>
    </source>
</evidence>
<dbReference type="InterPro" id="IPR051878">
    <property type="entry name" value="ZNRF_ubiq-protein_ligase"/>
</dbReference>
<evidence type="ECO:0000313" key="21">
    <source>
        <dbReference type="EMBL" id="SHO77717.1"/>
    </source>
</evidence>
<dbReference type="InterPro" id="IPR011011">
    <property type="entry name" value="Znf_FYVE_PHD"/>
</dbReference>
<feature type="domain" description="FYVE-type" evidence="20">
    <location>
        <begin position="54"/>
        <end position="128"/>
    </location>
</feature>
<keyword evidence="14" id="KW-0472">Membrane</keyword>
<dbReference type="VEuPathDB" id="FungiDB:MSYG_2059"/>
<gene>
    <name evidence="21" type="ORF">MSYG_2059</name>
</gene>
<keyword evidence="7" id="KW-0808">Transferase</keyword>
<evidence type="ECO:0000259" key="19">
    <source>
        <dbReference type="PROSITE" id="PS50089"/>
    </source>
</evidence>
<organism evidence="21 22">
    <name type="scientific">Malassezia sympodialis (strain ATCC 42132)</name>
    <name type="common">Atopic eczema-associated yeast</name>
    <dbReference type="NCBI Taxonomy" id="1230383"/>
    <lineage>
        <taxon>Eukaryota</taxon>
        <taxon>Fungi</taxon>
        <taxon>Dikarya</taxon>
        <taxon>Basidiomycota</taxon>
        <taxon>Ustilaginomycotina</taxon>
        <taxon>Malasseziomycetes</taxon>
        <taxon>Malasseziales</taxon>
        <taxon>Malasseziaceae</taxon>
        <taxon>Malassezia</taxon>
    </lineage>
</organism>
<reference evidence="22" key="1">
    <citation type="journal article" date="2017" name="Nucleic Acids Res.">
        <title>Proteogenomics produces comprehensive and highly accurate protein-coding gene annotation in a complete genome assembly of Malassezia sympodialis.</title>
        <authorList>
            <person name="Zhu Y."/>
            <person name="Engstroem P.G."/>
            <person name="Tellgren-Roth C."/>
            <person name="Baudo C.D."/>
            <person name="Kennell J.C."/>
            <person name="Sun S."/>
            <person name="Billmyre R.B."/>
            <person name="Schroeder M.S."/>
            <person name="Andersson A."/>
            <person name="Holm T."/>
            <person name="Sigurgeirsson B."/>
            <person name="Wu G."/>
            <person name="Sankaranarayanan S.R."/>
            <person name="Siddharthan R."/>
            <person name="Sanyal K."/>
            <person name="Lundeberg J."/>
            <person name="Nystedt B."/>
            <person name="Boekhout T."/>
            <person name="Dawson T.L. Jr."/>
            <person name="Heitman J."/>
            <person name="Scheynius A."/>
            <person name="Lehtioe J."/>
        </authorList>
    </citation>
    <scope>NUCLEOTIDE SEQUENCE [LARGE SCALE GENOMIC DNA]</scope>
    <source>
        <strain evidence="22">ATCC 42132</strain>
    </source>
</reference>
<dbReference type="InterPro" id="IPR000306">
    <property type="entry name" value="Znf_FYVE"/>
</dbReference>